<keyword evidence="4 10" id="KW-0808">Transferase</keyword>
<dbReference type="GO" id="GO:0005886">
    <property type="term" value="C:plasma membrane"/>
    <property type="evidence" value="ECO:0007669"/>
    <property type="project" value="UniProtKB-SubCell"/>
</dbReference>
<evidence type="ECO:0000256" key="8">
    <source>
        <dbReference type="ARBA" id="ARBA00031306"/>
    </source>
</evidence>
<feature type="binding site" evidence="11">
    <location>
        <position position="161"/>
    </location>
    <ligand>
        <name>Mg(2+)</name>
        <dbReference type="ChEBI" id="CHEBI:18420"/>
    </ligand>
</feature>
<feature type="binding site" evidence="11">
    <location>
        <position position="282"/>
    </location>
    <ligand>
        <name>Mg(2+)</name>
        <dbReference type="ChEBI" id="CHEBI:18420"/>
    </ligand>
</feature>
<keyword evidence="5 10" id="KW-0479">Metal-binding</keyword>
<comment type="caution">
    <text evidence="13">The sequence shown here is derived from an EMBL/GenBank/DDBJ whole genome shotgun (WGS) entry which is preliminary data.</text>
</comment>
<evidence type="ECO:0000256" key="4">
    <source>
        <dbReference type="ARBA" id="ARBA00022679"/>
    </source>
</evidence>
<evidence type="ECO:0000256" key="3">
    <source>
        <dbReference type="ARBA" id="ARBA00022630"/>
    </source>
</evidence>
<feature type="signal peptide" evidence="12">
    <location>
        <begin position="1"/>
        <end position="21"/>
    </location>
</feature>
<name>C2MBK8_9PORP</name>
<dbReference type="InterPro" id="IPR024932">
    <property type="entry name" value="ApbE"/>
</dbReference>
<feature type="binding site" evidence="11">
    <location>
        <position position="286"/>
    </location>
    <ligand>
        <name>Mg(2+)</name>
        <dbReference type="ChEBI" id="CHEBI:18420"/>
    </ligand>
</feature>
<evidence type="ECO:0000256" key="10">
    <source>
        <dbReference type="PIRNR" id="PIRNR006268"/>
    </source>
</evidence>
<evidence type="ECO:0000256" key="12">
    <source>
        <dbReference type="RuleBase" id="RU363002"/>
    </source>
</evidence>
<dbReference type="EC" id="2.7.1.180" evidence="1 10"/>
<dbReference type="PROSITE" id="PS51257">
    <property type="entry name" value="PROKAR_LIPOPROTEIN"/>
    <property type="match status" value="1"/>
</dbReference>
<comment type="cofactor">
    <cofactor evidence="11">
        <name>Mg(2+)</name>
        <dbReference type="ChEBI" id="CHEBI:18420"/>
    </cofactor>
    <cofactor evidence="11">
        <name>Mn(2+)</name>
        <dbReference type="ChEBI" id="CHEBI:29035"/>
    </cofactor>
    <text evidence="11">Magnesium. Can also use manganese.</text>
</comment>
<keyword evidence="12" id="KW-0449">Lipoprotein</keyword>
<dbReference type="eggNOG" id="COG1477">
    <property type="taxonomic scope" value="Bacteria"/>
</dbReference>
<evidence type="ECO:0000313" key="14">
    <source>
        <dbReference type="Proteomes" id="UP000003303"/>
    </source>
</evidence>
<dbReference type="AlphaFoldDB" id="C2MBK8"/>
<organism evidence="13 14">
    <name type="scientific">Porphyromonas uenonis 60-3</name>
    <dbReference type="NCBI Taxonomy" id="596327"/>
    <lineage>
        <taxon>Bacteria</taxon>
        <taxon>Pseudomonadati</taxon>
        <taxon>Bacteroidota</taxon>
        <taxon>Bacteroidia</taxon>
        <taxon>Bacteroidales</taxon>
        <taxon>Porphyromonadaceae</taxon>
        <taxon>Porphyromonas</taxon>
    </lineage>
</organism>
<dbReference type="PIRSF" id="PIRSF006268">
    <property type="entry name" value="ApbE"/>
    <property type="match status" value="1"/>
</dbReference>
<keyword evidence="12" id="KW-1003">Cell membrane</keyword>
<comment type="similarity">
    <text evidence="10 12">Belongs to the ApbE family.</text>
</comment>
<dbReference type="GO" id="GO:0046872">
    <property type="term" value="F:metal ion binding"/>
    <property type="evidence" value="ECO:0007669"/>
    <property type="project" value="UniProtKB-UniRule"/>
</dbReference>
<evidence type="ECO:0000256" key="5">
    <source>
        <dbReference type="ARBA" id="ARBA00022723"/>
    </source>
</evidence>
<evidence type="ECO:0000256" key="7">
    <source>
        <dbReference type="ARBA" id="ARBA00022842"/>
    </source>
</evidence>
<keyword evidence="12" id="KW-0472">Membrane</keyword>
<accession>C2MBK8</accession>
<dbReference type="STRING" id="596327.PORUE0001_0692"/>
<reference evidence="13 14" key="1">
    <citation type="submission" date="2009-04" db="EMBL/GenBank/DDBJ databases">
        <authorList>
            <person name="Sebastian Y."/>
            <person name="Madupu R."/>
            <person name="Durkin A.S."/>
            <person name="Torralba M."/>
            <person name="Methe B."/>
            <person name="Sutton G.G."/>
            <person name="Strausberg R.L."/>
            <person name="Nelson K.E."/>
        </authorList>
    </citation>
    <scope>NUCLEOTIDE SEQUENCE [LARGE SCALE GENOMIC DNA]</scope>
    <source>
        <strain evidence="13 14">60-3</strain>
    </source>
</reference>
<dbReference type="SUPFAM" id="SSF143631">
    <property type="entry name" value="ApbE-like"/>
    <property type="match status" value="1"/>
</dbReference>
<dbReference type="Pfam" id="PF02424">
    <property type="entry name" value="ApbE"/>
    <property type="match status" value="1"/>
</dbReference>
<evidence type="ECO:0000256" key="1">
    <source>
        <dbReference type="ARBA" id="ARBA00011955"/>
    </source>
</evidence>
<keyword evidence="14" id="KW-1185">Reference proteome</keyword>
<dbReference type="OrthoDB" id="9778595at2"/>
<dbReference type="PANTHER" id="PTHR30040">
    <property type="entry name" value="THIAMINE BIOSYNTHESIS LIPOPROTEIN APBE"/>
    <property type="match status" value="1"/>
</dbReference>
<keyword evidence="12" id="KW-0997">Cell inner membrane</keyword>
<dbReference type="EMBL" id="ACLR01000123">
    <property type="protein sequence ID" value="EEK16924.1"/>
    <property type="molecule type" value="Genomic_DNA"/>
</dbReference>
<proteinExistence type="inferred from homology"/>
<dbReference type="RefSeq" id="WP_007365262.1">
    <property type="nucleotide sequence ID" value="NZ_ACLR01000123.1"/>
</dbReference>
<comment type="subcellular location">
    <subcellularLocation>
        <location evidence="12">Cell inner membrane</location>
        <topology evidence="12">Lipid-anchor</topology>
        <orientation evidence="12">Periplasmic side</orientation>
    </subcellularLocation>
</comment>
<feature type="chain" id="PRO_5005968178" description="FAD:protein FMN transferase" evidence="12">
    <location>
        <begin position="22"/>
        <end position="333"/>
    </location>
</feature>
<evidence type="ECO:0000256" key="9">
    <source>
        <dbReference type="ARBA" id="ARBA00048540"/>
    </source>
</evidence>
<dbReference type="PANTHER" id="PTHR30040:SF2">
    <property type="entry name" value="FAD:PROTEIN FMN TRANSFERASE"/>
    <property type="match status" value="1"/>
</dbReference>
<evidence type="ECO:0000256" key="6">
    <source>
        <dbReference type="ARBA" id="ARBA00022827"/>
    </source>
</evidence>
<keyword evidence="3 10" id="KW-0285">Flavoprotein</keyword>
<dbReference type="Gene3D" id="3.10.520.10">
    <property type="entry name" value="ApbE-like domains"/>
    <property type="match status" value="1"/>
</dbReference>
<comment type="catalytic activity">
    <reaction evidence="9 10 12">
        <text>L-threonyl-[protein] + FAD = FMN-L-threonyl-[protein] + AMP + H(+)</text>
        <dbReference type="Rhea" id="RHEA:36847"/>
        <dbReference type="Rhea" id="RHEA-COMP:11060"/>
        <dbReference type="Rhea" id="RHEA-COMP:11061"/>
        <dbReference type="ChEBI" id="CHEBI:15378"/>
        <dbReference type="ChEBI" id="CHEBI:30013"/>
        <dbReference type="ChEBI" id="CHEBI:57692"/>
        <dbReference type="ChEBI" id="CHEBI:74257"/>
        <dbReference type="ChEBI" id="CHEBI:456215"/>
        <dbReference type="EC" id="2.7.1.180"/>
    </reaction>
</comment>
<dbReference type="InterPro" id="IPR003374">
    <property type="entry name" value="ApbE-like_sf"/>
</dbReference>
<comment type="function">
    <text evidence="12">Flavin transferase that catalyzes the transfer of the FMN moiety of FAD and its covalent binding to the hydroxyl group of a threonine residue in a target flavoprotein.</text>
</comment>
<evidence type="ECO:0000256" key="2">
    <source>
        <dbReference type="ARBA" id="ARBA00016337"/>
    </source>
</evidence>
<keyword evidence="7 10" id="KW-0460">Magnesium</keyword>
<keyword evidence="12" id="KW-0732">Signal</keyword>
<dbReference type="Proteomes" id="UP000003303">
    <property type="component" value="Unassembled WGS sequence"/>
</dbReference>
<protein>
    <recommendedName>
        <fullName evidence="2 10">FAD:protein FMN transferase</fullName>
        <ecNumber evidence="1 10">2.7.1.180</ecNumber>
    </recommendedName>
    <alternativeName>
        <fullName evidence="8 10">Flavin transferase</fullName>
    </alternativeName>
</protein>
<dbReference type="GO" id="GO:0016740">
    <property type="term" value="F:transferase activity"/>
    <property type="evidence" value="ECO:0007669"/>
    <property type="project" value="UniProtKB-UniRule"/>
</dbReference>
<keyword evidence="6 10" id="KW-0274">FAD</keyword>
<evidence type="ECO:0000313" key="13">
    <source>
        <dbReference type="EMBL" id="EEK16924.1"/>
    </source>
</evidence>
<evidence type="ECO:0000256" key="11">
    <source>
        <dbReference type="PIRSR" id="PIRSR006268-2"/>
    </source>
</evidence>
<gene>
    <name evidence="13" type="primary">apbE</name>
    <name evidence="13" type="ORF">PORUE0001_0692</name>
</gene>
<sequence>MRRTVTLLLLSLILLSSCHQEAPYRSAEGLIFGTLYRVTYQADQDLSDQINEALQEVNRVANPFDSTSMIYAVNNNLSMAVDSTFYAIYSVARRVYEQSGGTYDVTIAPLVNAWGFGFEKSYPLTQQQVDSLMELVGMDKVSCTPTELTKANPAMELDFASVAKGYASDLVGEKLRKAGVTNYLVEIGGEIAYSGRNPRGAPWRVGISRPDLDSLGISQELQEIIDLPGVRGGLATSGNYRNYKVAADGRVYGHTISALSGYPAETDILSASVIAPTCAEADALATAFMASGYEGSEAMRKRLSPDISFLLFVSAGDSLTFTTIASPSFPRSH</sequence>